<keyword evidence="2" id="KW-1185">Reference proteome</keyword>
<evidence type="ECO:0008006" key="3">
    <source>
        <dbReference type="Google" id="ProtNLM"/>
    </source>
</evidence>
<dbReference type="EMBL" id="JBIACK010000021">
    <property type="protein sequence ID" value="MFE8703961.1"/>
    <property type="molecule type" value="Genomic_DNA"/>
</dbReference>
<organism evidence="1 2">
    <name type="scientific">Cytobacillus spartinae</name>
    <dbReference type="NCBI Taxonomy" id="3299023"/>
    <lineage>
        <taxon>Bacteria</taxon>
        <taxon>Bacillati</taxon>
        <taxon>Bacillota</taxon>
        <taxon>Bacilli</taxon>
        <taxon>Bacillales</taxon>
        <taxon>Bacillaceae</taxon>
        <taxon>Cytobacillus</taxon>
    </lineage>
</organism>
<evidence type="ECO:0000313" key="2">
    <source>
        <dbReference type="Proteomes" id="UP001601059"/>
    </source>
</evidence>
<dbReference type="Proteomes" id="UP001601059">
    <property type="component" value="Unassembled WGS sequence"/>
</dbReference>
<gene>
    <name evidence="1" type="ORF">ACFYKX_25645</name>
</gene>
<proteinExistence type="predicted"/>
<accession>A0ABW6KIH3</accession>
<dbReference type="RefSeq" id="WP_389364924.1">
    <property type="nucleotide sequence ID" value="NZ_JBIACK010000021.1"/>
</dbReference>
<name>A0ABW6KIH3_9BACI</name>
<comment type="caution">
    <text evidence="1">The sequence shown here is derived from an EMBL/GenBank/DDBJ whole genome shotgun (WGS) entry which is preliminary data.</text>
</comment>
<protein>
    <recommendedName>
        <fullName evidence="3">GapA-binding peptide SR1P</fullName>
    </recommendedName>
</protein>
<sequence>MNKCTFCGRNSDCHNTKFVGGYQILECCTDCEEAIEFEQE</sequence>
<reference evidence="1 2" key="1">
    <citation type="submission" date="2024-08" db="EMBL/GenBank/DDBJ databases">
        <title>Two novel Cytobacillus novel species.</title>
        <authorList>
            <person name="Liu G."/>
        </authorList>
    </citation>
    <scope>NUCLEOTIDE SEQUENCE [LARGE SCALE GENOMIC DNA]</scope>
    <source>
        <strain evidence="1 2">FJAT-54145</strain>
    </source>
</reference>
<evidence type="ECO:0000313" key="1">
    <source>
        <dbReference type="EMBL" id="MFE8703961.1"/>
    </source>
</evidence>